<gene>
    <name evidence="1" type="ORF">EIA08_34540</name>
</gene>
<dbReference type="EMBL" id="RQTU01001238">
    <property type="protein sequence ID" value="RRD46452.1"/>
    <property type="molecule type" value="Genomic_DNA"/>
</dbReference>
<dbReference type="Proteomes" id="UP000271008">
    <property type="component" value="Unassembled WGS sequence"/>
</dbReference>
<feature type="non-terminal residue" evidence="1">
    <location>
        <position position="104"/>
    </location>
</feature>
<evidence type="ECO:0000313" key="2">
    <source>
        <dbReference type="Proteomes" id="UP000271008"/>
    </source>
</evidence>
<accession>A0A3P1WIF4</accession>
<sequence length="104" mass="12089">QVNVPGRKYTVTENHFSSVTQSDDESEHRYFKQLSVVKFPEYVNFGCMYELVVNWMHGRKTIFSPFMITQTVQFADPLKLSKENVRYKAITNKQASIPSVVTFC</sequence>
<organism evidence="1 2">
    <name type="scientific">Escherichia coli</name>
    <dbReference type="NCBI Taxonomy" id="562"/>
    <lineage>
        <taxon>Bacteria</taxon>
        <taxon>Pseudomonadati</taxon>
        <taxon>Pseudomonadota</taxon>
        <taxon>Gammaproteobacteria</taxon>
        <taxon>Enterobacterales</taxon>
        <taxon>Enterobacteriaceae</taxon>
        <taxon>Escherichia</taxon>
    </lineage>
</organism>
<name>A0A3P1WIF4_ECOLX</name>
<dbReference type="AlphaFoldDB" id="A0A3P1WIF4"/>
<evidence type="ECO:0000313" key="1">
    <source>
        <dbReference type="EMBL" id="RRD46452.1"/>
    </source>
</evidence>
<feature type="non-terminal residue" evidence="1">
    <location>
        <position position="1"/>
    </location>
</feature>
<comment type="caution">
    <text evidence="1">The sequence shown here is derived from an EMBL/GenBank/DDBJ whole genome shotgun (WGS) entry which is preliminary data.</text>
</comment>
<reference evidence="1 2" key="1">
    <citation type="submission" date="2018-11" db="EMBL/GenBank/DDBJ databases">
        <title>Enterobacteriaceae from Patient.</title>
        <authorList>
            <person name="Shen C."/>
            <person name="Yang Y."/>
            <person name="Tian G."/>
        </authorList>
    </citation>
    <scope>NUCLEOTIDE SEQUENCE [LARGE SCALE GENOMIC DNA]</scope>
    <source>
        <strain evidence="1 2">GBGD28</strain>
    </source>
</reference>
<protein>
    <submittedName>
        <fullName evidence="1">AAA family ATPase</fullName>
    </submittedName>
</protein>
<proteinExistence type="predicted"/>